<keyword evidence="1" id="KW-0472">Membrane</keyword>
<dbReference type="Proteomes" id="UP000184693">
    <property type="component" value="Unassembled WGS sequence"/>
</dbReference>
<keyword evidence="1" id="KW-1133">Transmembrane helix</keyword>
<keyword evidence="1" id="KW-0812">Transmembrane</keyword>
<evidence type="ECO:0000256" key="1">
    <source>
        <dbReference type="SAM" id="Phobius"/>
    </source>
</evidence>
<dbReference type="OrthoDB" id="7062026at2"/>
<feature type="transmembrane region" description="Helical" evidence="1">
    <location>
        <begin position="142"/>
        <end position="159"/>
    </location>
</feature>
<dbReference type="AlphaFoldDB" id="A0A1N6JV49"/>
<evidence type="ECO:0000313" key="2">
    <source>
        <dbReference type="EMBL" id="SIO48224.1"/>
    </source>
</evidence>
<accession>A0A1N6JV49</accession>
<dbReference type="EMBL" id="FSRM01000002">
    <property type="protein sequence ID" value="SIO48224.1"/>
    <property type="molecule type" value="Genomic_DNA"/>
</dbReference>
<feature type="transmembrane region" description="Helical" evidence="1">
    <location>
        <begin position="58"/>
        <end position="79"/>
    </location>
</feature>
<reference evidence="2 3" key="1">
    <citation type="submission" date="2016-11" db="EMBL/GenBank/DDBJ databases">
        <authorList>
            <person name="Jaros S."/>
            <person name="Januszkiewicz K."/>
            <person name="Wedrychowicz H."/>
        </authorList>
    </citation>
    <scope>NUCLEOTIDE SEQUENCE [LARGE SCALE GENOMIC DNA]</scope>
    <source>
        <strain evidence="2 3">GAS86</strain>
    </source>
</reference>
<feature type="transmembrane region" description="Helical" evidence="1">
    <location>
        <begin position="91"/>
        <end position="113"/>
    </location>
</feature>
<feature type="transmembrane region" description="Helical" evidence="1">
    <location>
        <begin position="179"/>
        <end position="195"/>
    </location>
</feature>
<evidence type="ECO:0000313" key="3">
    <source>
        <dbReference type="Proteomes" id="UP000184693"/>
    </source>
</evidence>
<protein>
    <recommendedName>
        <fullName evidence="4">Intracellular septation protein A</fullName>
    </recommendedName>
</protein>
<feature type="transmembrane region" description="Helical" evidence="1">
    <location>
        <begin position="31"/>
        <end position="51"/>
    </location>
</feature>
<evidence type="ECO:0008006" key="4">
    <source>
        <dbReference type="Google" id="ProtNLM"/>
    </source>
</evidence>
<gene>
    <name evidence="2" type="ORF">SAMN05444168_5146</name>
</gene>
<dbReference type="RefSeq" id="WP_074267161.1">
    <property type="nucleotide sequence ID" value="NZ_FSRM01000002.1"/>
</dbReference>
<dbReference type="NCBIfam" id="NF041646">
    <property type="entry name" value="VC0807_fam"/>
    <property type="match status" value="1"/>
</dbReference>
<feature type="transmembrane region" description="Helical" evidence="1">
    <location>
        <begin position="7"/>
        <end position="25"/>
    </location>
</feature>
<organism evidence="2 3">
    <name type="scientific">Paraburkholderia phenazinium</name>
    <dbReference type="NCBI Taxonomy" id="60549"/>
    <lineage>
        <taxon>Bacteria</taxon>
        <taxon>Pseudomonadati</taxon>
        <taxon>Pseudomonadota</taxon>
        <taxon>Betaproteobacteria</taxon>
        <taxon>Burkholderiales</taxon>
        <taxon>Burkholderiaceae</taxon>
        <taxon>Paraburkholderia</taxon>
    </lineage>
</organism>
<name>A0A1N6JV49_9BURK</name>
<sequence length="221" mass="25008">MKLRLRYLSAVFINFALPWLAYRLAHPHWGQAGALLASALPLIAWMAWDLVRHRHFDALSSIVLIGILLSLATVTVTGVPQELTIEEPMVSGMIGVAFLVSLLLPRPIVFYLARSTMARESMQNASEFERDWRESPTLASRVRVMTLVWGIGLVAENVIRTSIVWDAESSPHAALVSNLVRYSFYGVLMLWTFWYRRRIKQDAERLVSGPHNASHSTNVPR</sequence>
<proteinExistence type="predicted"/>